<gene>
    <name evidence="1" type="ORF">OCH239_01940</name>
</gene>
<sequence>MSRSETRVPLDLLFRRLAGEMRQLEQDGLKLEGWISGALQERNEAMPPVSAALQNLDRLLQTLGELGLLFEGLAVEIREAPVLDLENAIGQVRLRDLTIALVGGSSVEGAAASGEVDFF</sequence>
<keyword evidence="2" id="KW-1185">Reference proteome</keyword>
<dbReference type="Proteomes" id="UP000022447">
    <property type="component" value="Unassembled WGS sequence"/>
</dbReference>
<accession>X7ELF0</accession>
<dbReference type="OrthoDB" id="7865078at2"/>
<dbReference type="AlphaFoldDB" id="X7ELF0"/>
<name>X7ELF0_9RHOB</name>
<evidence type="ECO:0000313" key="1">
    <source>
        <dbReference type="EMBL" id="ETX16735.1"/>
    </source>
</evidence>
<dbReference type="eggNOG" id="ENOG5030ZDT">
    <property type="taxonomic scope" value="Bacteria"/>
</dbReference>
<comment type="caution">
    <text evidence="1">The sequence shown here is derived from an EMBL/GenBank/DDBJ whole genome shotgun (WGS) entry which is preliminary data.</text>
</comment>
<dbReference type="EMBL" id="JALZ01000001">
    <property type="protein sequence ID" value="ETX16735.1"/>
    <property type="molecule type" value="Genomic_DNA"/>
</dbReference>
<evidence type="ECO:0000313" key="2">
    <source>
        <dbReference type="Proteomes" id="UP000022447"/>
    </source>
</evidence>
<dbReference type="RefSeq" id="WP_037257777.1">
    <property type="nucleotide sequence ID" value="NZ_JALZ01000001.1"/>
</dbReference>
<protein>
    <submittedName>
        <fullName evidence="1">Uncharacterized protein</fullName>
    </submittedName>
</protein>
<dbReference type="STRING" id="1449350.OCH239_01940"/>
<proteinExistence type="predicted"/>
<organism evidence="1 2">
    <name type="scientific">Roseivivax halodurans JCM 10272</name>
    <dbReference type="NCBI Taxonomy" id="1449350"/>
    <lineage>
        <taxon>Bacteria</taxon>
        <taxon>Pseudomonadati</taxon>
        <taxon>Pseudomonadota</taxon>
        <taxon>Alphaproteobacteria</taxon>
        <taxon>Rhodobacterales</taxon>
        <taxon>Roseobacteraceae</taxon>
        <taxon>Roseivivax</taxon>
    </lineage>
</organism>
<reference evidence="1 2" key="1">
    <citation type="submission" date="2014-01" db="EMBL/GenBank/DDBJ databases">
        <title>Roseivivax halodurans JCM 10272 Genome Sequencing.</title>
        <authorList>
            <person name="Lai Q."/>
            <person name="Li G."/>
            <person name="Shao Z."/>
        </authorList>
    </citation>
    <scope>NUCLEOTIDE SEQUENCE [LARGE SCALE GENOMIC DNA]</scope>
    <source>
        <strain evidence="1 2">JCM 10272</strain>
    </source>
</reference>